<comment type="caution">
    <text evidence="1">The sequence shown here is derived from an EMBL/GenBank/DDBJ whole genome shotgun (WGS) entry which is preliminary data.</text>
</comment>
<proteinExistence type="predicted"/>
<evidence type="ECO:0000313" key="1">
    <source>
        <dbReference type="EMBL" id="NBG88701.1"/>
    </source>
</evidence>
<accession>A0AA43XLT7</accession>
<dbReference type="AlphaFoldDB" id="A0AA43XLT7"/>
<sequence>MKPANDFCTCEDFSCKLHPVNHTRGCDPCIEKNLKAGEIPSCFFRSLNPDLSEVKDFTTEDFVAFYLKQQNKT</sequence>
<organism evidence="1 2">
    <name type="scientific">Isachenkonia alkalipeptolytica</name>
    <dbReference type="NCBI Taxonomy" id="2565777"/>
    <lineage>
        <taxon>Bacteria</taxon>
        <taxon>Bacillati</taxon>
        <taxon>Bacillota</taxon>
        <taxon>Clostridia</taxon>
        <taxon>Eubacteriales</taxon>
        <taxon>Clostridiaceae</taxon>
        <taxon>Isachenkonia</taxon>
    </lineage>
</organism>
<keyword evidence="2" id="KW-1185">Reference proteome</keyword>
<reference evidence="1 2" key="1">
    <citation type="submission" date="2019-04" db="EMBL/GenBank/DDBJ databases">
        <title>Isachenkonia alkalipeptolytica gen. nov. sp. nov. a new anaerobic, alkiliphilic organothrophic bacterium capable to reduce synthesized ferrihydrite isolated from a soda lake.</title>
        <authorList>
            <person name="Toshchakov S.V."/>
            <person name="Zavarzina D.G."/>
            <person name="Zhilina T.N."/>
            <person name="Kostrikina N.A."/>
            <person name="Kublanov I.V."/>
        </authorList>
    </citation>
    <scope>NUCLEOTIDE SEQUENCE [LARGE SCALE GENOMIC DNA]</scope>
    <source>
        <strain evidence="1 2">Z-1701</strain>
    </source>
</reference>
<protein>
    <submittedName>
        <fullName evidence="1">Uncharacterized protein</fullName>
    </submittedName>
</protein>
<gene>
    <name evidence="1" type="ORF">ISALK_09330</name>
</gene>
<dbReference type="Proteomes" id="UP000449710">
    <property type="component" value="Unassembled WGS sequence"/>
</dbReference>
<name>A0AA43XLT7_9CLOT</name>
<evidence type="ECO:0000313" key="2">
    <source>
        <dbReference type="Proteomes" id="UP000449710"/>
    </source>
</evidence>
<dbReference type="Pfam" id="PF20095">
    <property type="entry name" value="DUF6485"/>
    <property type="match status" value="1"/>
</dbReference>
<dbReference type="EMBL" id="SUMG01000010">
    <property type="protein sequence ID" value="NBG88701.1"/>
    <property type="molecule type" value="Genomic_DNA"/>
</dbReference>